<comment type="caution">
    <text evidence="1">The sequence shown here is derived from an EMBL/GenBank/DDBJ whole genome shotgun (WGS) entry which is preliminary data.</text>
</comment>
<gene>
    <name evidence="1" type="ORF">GCM10022207_14500</name>
</gene>
<dbReference type="Proteomes" id="UP001501563">
    <property type="component" value="Unassembled WGS sequence"/>
</dbReference>
<keyword evidence="2" id="KW-1185">Reference proteome</keyword>
<dbReference type="Pfam" id="PF19383">
    <property type="entry name" value="DUF5958"/>
    <property type="match status" value="1"/>
</dbReference>
<proteinExistence type="predicted"/>
<dbReference type="EMBL" id="BAAAZA010000003">
    <property type="protein sequence ID" value="GAA3852799.1"/>
    <property type="molecule type" value="Genomic_DNA"/>
</dbReference>
<name>A0ABP7JSB6_9ACTN</name>
<reference evidence="2" key="1">
    <citation type="journal article" date="2019" name="Int. J. Syst. Evol. Microbiol.">
        <title>The Global Catalogue of Microorganisms (GCM) 10K type strain sequencing project: providing services to taxonomists for standard genome sequencing and annotation.</title>
        <authorList>
            <consortium name="The Broad Institute Genomics Platform"/>
            <consortium name="The Broad Institute Genome Sequencing Center for Infectious Disease"/>
            <person name="Wu L."/>
            <person name="Ma J."/>
        </authorList>
    </citation>
    <scope>NUCLEOTIDE SEQUENCE [LARGE SCALE GENOMIC DNA]</scope>
    <source>
        <strain evidence="2">JCM 16578</strain>
    </source>
</reference>
<dbReference type="InterPro" id="IPR046002">
    <property type="entry name" value="DUF5958"/>
</dbReference>
<sequence>MWASAWMDDANEAVAPYIGLPRLPVVEWPDAPAHDNPRGLHRKTRHLVEWANRRPFIWVDDEISSMDGLWGAYRRFEPWGWKPVLYAHEVVLNELAQELRPAAEGVEWFEGLPEDEQRKVLHALVLFCGQARARQDDVPESIARSGVRPTHTPAVMLANWRFGMGQLPAYELTKSFRLLISLFSIADTRRRTLHCTKRCGHEWHNLPDPPRDANVG</sequence>
<evidence type="ECO:0000313" key="1">
    <source>
        <dbReference type="EMBL" id="GAA3852799.1"/>
    </source>
</evidence>
<organism evidence="1 2">
    <name type="scientific">Streptomyces lannensis</name>
    <dbReference type="NCBI Taxonomy" id="766498"/>
    <lineage>
        <taxon>Bacteria</taxon>
        <taxon>Bacillati</taxon>
        <taxon>Actinomycetota</taxon>
        <taxon>Actinomycetes</taxon>
        <taxon>Kitasatosporales</taxon>
        <taxon>Streptomycetaceae</taxon>
        <taxon>Streptomyces</taxon>
    </lineage>
</organism>
<evidence type="ECO:0000313" key="2">
    <source>
        <dbReference type="Proteomes" id="UP001501563"/>
    </source>
</evidence>
<protein>
    <submittedName>
        <fullName evidence="1">Uncharacterized protein</fullName>
    </submittedName>
</protein>
<accession>A0ABP7JSB6</accession>